<reference evidence="2" key="1">
    <citation type="journal article" date="2014" name="Front. Microbiol.">
        <title>High frequency of phylogenetically diverse reductive dehalogenase-homologous genes in deep subseafloor sedimentary metagenomes.</title>
        <authorList>
            <person name="Kawai M."/>
            <person name="Futagami T."/>
            <person name="Toyoda A."/>
            <person name="Takaki Y."/>
            <person name="Nishi S."/>
            <person name="Hori S."/>
            <person name="Arai W."/>
            <person name="Tsubouchi T."/>
            <person name="Morono Y."/>
            <person name="Uchiyama I."/>
            <person name="Ito T."/>
            <person name="Fujiyama A."/>
            <person name="Inagaki F."/>
            <person name="Takami H."/>
        </authorList>
    </citation>
    <scope>NUCLEOTIDE SEQUENCE</scope>
    <source>
        <strain evidence="2">Expedition CK06-06</strain>
    </source>
</reference>
<evidence type="ECO:0000256" key="1">
    <source>
        <dbReference type="SAM" id="MobiDB-lite"/>
    </source>
</evidence>
<name>X1MV23_9ZZZZ</name>
<feature type="region of interest" description="Disordered" evidence="1">
    <location>
        <begin position="1"/>
        <end position="36"/>
    </location>
</feature>
<comment type="caution">
    <text evidence="2">The sequence shown here is derived from an EMBL/GenBank/DDBJ whole genome shotgun (WGS) entry which is preliminary data.</text>
</comment>
<gene>
    <name evidence="2" type="ORF">S06H3_45710</name>
</gene>
<accession>X1MV23</accession>
<dbReference type="EMBL" id="BARV01028569">
    <property type="protein sequence ID" value="GAI35118.1"/>
    <property type="molecule type" value="Genomic_DNA"/>
</dbReference>
<feature type="non-terminal residue" evidence="2">
    <location>
        <position position="94"/>
    </location>
</feature>
<dbReference type="AlphaFoldDB" id="X1MV23"/>
<protein>
    <submittedName>
        <fullName evidence="2">Uncharacterized protein</fullName>
    </submittedName>
</protein>
<sequence length="94" mass="10294">MSGVYRGRPGGEESSPGIPRTNLTQAVSDSIRKDPKTGEITIDHDLSFYYLDSIDKGFPDEAKSLVPSYPAKCGLWAIVGEDEDGNRVAKRLFC</sequence>
<organism evidence="2">
    <name type="scientific">marine sediment metagenome</name>
    <dbReference type="NCBI Taxonomy" id="412755"/>
    <lineage>
        <taxon>unclassified sequences</taxon>
        <taxon>metagenomes</taxon>
        <taxon>ecological metagenomes</taxon>
    </lineage>
</organism>
<evidence type="ECO:0000313" key="2">
    <source>
        <dbReference type="EMBL" id="GAI35118.1"/>
    </source>
</evidence>
<proteinExistence type="predicted"/>